<dbReference type="Pfam" id="PF01596">
    <property type="entry name" value="Methyltransf_3"/>
    <property type="match status" value="1"/>
</dbReference>
<evidence type="ECO:0000256" key="1">
    <source>
        <dbReference type="ARBA" id="ARBA00022603"/>
    </source>
</evidence>
<dbReference type="Gene3D" id="3.40.50.150">
    <property type="entry name" value="Vaccinia Virus protein VP39"/>
    <property type="match status" value="1"/>
</dbReference>
<evidence type="ECO:0000256" key="3">
    <source>
        <dbReference type="ARBA" id="ARBA00022691"/>
    </source>
</evidence>
<dbReference type="AlphaFoldDB" id="A0AAV9A539"/>
<reference evidence="6" key="2">
    <citation type="submission" date="2023-06" db="EMBL/GenBank/DDBJ databases">
        <authorList>
            <person name="Ma L."/>
            <person name="Liu K.-W."/>
            <person name="Li Z."/>
            <person name="Hsiao Y.-Y."/>
            <person name="Qi Y."/>
            <person name="Fu T."/>
            <person name="Tang G."/>
            <person name="Zhang D."/>
            <person name="Sun W.-H."/>
            <person name="Liu D.-K."/>
            <person name="Li Y."/>
            <person name="Chen G.-Z."/>
            <person name="Liu X.-D."/>
            <person name="Liao X.-Y."/>
            <person name="Jiang Y.-T."/>
            <person name="Yu X."/>
            <person name="Hao Y."/>
            <person name="Huang J."/>
            <person name="Zhao X.-W."/>
            <person name="Ke S."/>
            <person name="Chen Y.-Y."/>
            <person name="Wu W.-L."/>
            <person name="Hsu J.-L."/>
            <person name="Lin Y.-F."/>
            <person name="Huang M.-D."/>
            <person name="Li C.-Y."/>
            <person name="Huang L."/>
            <person name="Wang Z.-W."/>
            <person name="Zhao X."/>
            <person name="Zhong W.-Y."/>
            <person name="Peng D.-H."/>
            <person name="Ahmad S."/>
            <person name="Lan S."/>
            <person name="Zhang J.-S."/>
            <person name="Tsai W.-C."/>
            <person name="Van De Peer Y."/>
            <person name="Liu Z.-J."/>
        </authorList>
    </citation>
    <scope>NUCLEOTIDE SEQUENCE</scope>
    <source>
        <strain evidence="6">SCP</strain>
        <tissue evidence="6">Leaves</tissue>
    </source>
</reference>
<dbReference type="GO" id="GO:0046872">
    <property type="term" value="F:metal ion binding"/>
    <property type="evidence" value="ECO:0007669"/>
    <property type="project" value="UniProtKB-KW"/>
</dbReference>
<dbReference type="InterPro" id="IPR029063">
    <property type="entry name" value="SAM-dependent_MTases_sf"/>
</dbReference>
<dbReference type="SUPFAM" id="SSF53335">
    <property type="entry name" value="S-adenosyl-L-methionine-dependent methyltransferases"/>
    <property type="match status" value="1"/>
</dbReference>
<keyword evidence="4" id="KW-0479">Metal-binding</keyword>
<evidence type="ECO:0008006" key="8">
    <source>
        <dbReference type="Google" id="ProtNLM"/>
    </source>
</evidence>
<gene>
    <name evidence="6" type="ORF">QJS04_geneDACA015478</name>
</gene>
<reference evidence="6" key="1">
    <citation type="journal article" date="2023" name="Nat. Commun.">
        <title>Diploid and tetraploid genomes of Acorus and the evolution of monocots.</title>
        <authorList>
            <person name="Ma L."/>
            <person name="Liu K.W."/>
            <person name="Li Z."/>
            <person name="Hsiao Y.Y."/>
            <person name="Qi Y."/>
            <person name="Fu T."/>
            <person name="Tang G.D."/>
            <person name="Zhang D."/>
            <person name="Sun W.H."/>
            <person name="Liu D.K."/>
            <person name="Li Y."/>
            <person name="Chen G.Z."/>
            <person name="Liu X.D."/>
            <person name="Liao X.Y."/>
            <person name="Jiang Y.T."/>
            <person name="Yu X."/>
            <person name="Hao Y."/>
            <person name="Huang J."/>
            <person name="Zhao X.W."/>
            <person name="Ke S."/>
            <person name="Chen Y.Y."/>
            <person name="Wu W.L."/>
            <person name="Hsu J.L."/>
            <person name="Lin Y.F."/>
            <person name="Huang M.D."/>
            <person name="Li C.Y."/>
            <person name="Huang L."/>
            <person name="Wang Z.W."/>
            <person name="Zhao X."/>
            <person name="Zhong W.Y."/>
            <person name="Peng D.H."/>
            <person name="Ahmad S."/>
            <person name="Lan S."/>
            <person name="Zhang J.S."/>
            <person name="Tsai W.C."/>
            <person name="Van de Peer Y."/>
            <person name="Liu Z.J."/>
        </authorList>
    </citation>
    <scope>NUCLEOTIDE SEQUENCE</scope>
    <source>
        <strain evidence="6">SCP</strain>
    </source>
</reference>
<dbReference type="PANTHER" id="PTHR10509">
    <property type="entry name" value="O-METHYLTRANSFERASE-RELATED"/>
    <property type="match status" value="1"/>
</dbReference>
<dbReference type="PANTHER" id="PTHR10509:SF34">
    <property type="entry name" value="TAPETUM-SPECIFIC METHYLTRANSFERASE 1"/>
    <property type="match status" value="1"/>
</dbReference>
<keyword evidence="7" id="KW-1185">Reference proteome</keyword>
<proteinExistence type="inferred from homology"/>
<evidence type="ECO:0000313" key="6">
    <source>
        <dbReference type="EMBL" id="KAK1259288.1"/>
    </source>
</evidence>
<evidence type="ECO:0000256" key="2">
    <source>
        <dbReference type="ARBA" id="ARBA00022679"/>
    </source>
</evidence>
<dbReference type="EMBL" id="JAUJYN010000012">
    <property type="protein sequence ID" value="KAK1259288.1"/>
    <property type="molecule type" value="Genomic_DNA"/>
</dbReference>
<dbReference type="InterPro" id="IPR002935">
    <property type="entry name" value="SAM_O-MeTrfase"/>
</dbReference>
<protein>
    <recommendedName>
        <fullName evidence="8">Caffeoyl-CoA O-methyltransferase</fullName>
    </recommendedName>
</protein>
<keyword evidence="2" id="KW-0808">Transferase</keyword>
<evidence type="ECO:0000256" key="4">
    <source>
        <dbReference type="ARBA" id="ARBA00022723"/>
    </source>
</evidence>
<name>A0AAV9A539_ACOGR</name>
<dbReference type="GO" id="GO:0032259">
    <property type="term" value="P:methylation"/>
    <property type="evidence" value="ECO:0007669"/>
    <property type="project" value="UniProtKB-KW"/>
</dbReference>
<dbReference type="InterPro" id="IPR050362">
    <property type="entry name" value="Cation-dep_OMT"/>
</dbReference>
<dbReference type="PROSITE" id="PS51682">
    <property type="entry name" value="SAM_OMT_I"/>
    <property type="match status" value="1"/>
</dbReference>
<organism evidence="6 7">
    <name type="scientific">Acorus gramineus</name>
    <name type="common">Dwarf sweet flag</name>
    <dbReference type="NCBI Taxonomy" id="55184"/>
    <lineage>
        <taxon>Eukaryota</taxon>
        <taxon>Viridiplantae</taxon>
        <taxon>Streptophyta</taxon>
        <taxon>Embryophyta</taxon>
        <taxon>Tracheophyta</taxon>
        <taxon>Spermatophyta</taxon>
        <taxon>Magnoliopsida</taxon>
        <taxon>Liliopsida</taxon>
        <taxon>Acoraceae</taxon>
        <taxon>Acorus</taxon>
    </lineage>
</organism>
<evidence type="ECO:0000313" key="7">
    <source>
        <dbReference type="Proteomes" id="UP001179952"/>
    </source>
</evidence>
<comment type="caution">
    <text evidence="6">The sequence shown here is derived from an EMBL/GenBank/DDBJ whole genome shotgun (WGS) entry which is preliminary data.</text>
</comment>
<accession>A0AAV9A539</accession>
<keyword evidence="3" id="KW-0949">S-adenosyl-L-methionine</keyword>
<dbReference type="GO" id="GO:0008171">
    <property type="term" value="F:O-methyltransferase activity"/>
    <property type="evidence" value="ECO:0007669"/>
    <property type="project" value="InterPro"/>
</dbReference>
<evidence type="ECO:0000256" key="5">
    <source>
        <dbReference type="ARBA" id="ARBA00023453"/>
    </source>
</evidence>
<keyword evidence="1" id="KW-0489">Methyltransferase</keyword>
<dbReference type="CDD" id="cd02440">
    <property type="entry name" value="AdoMet_MTases"/>
    <property type="match status" value="1"/>
</dbReference>
<dbReference type="Proteomes" id="UP001179952">
    <property type="component" value="Unassembled WGS sequence"/>
</dbReference>
<dbReference type="GO" id="GO:0008757">
    <property type="term" value="F:S-adenosylmethionine-dependent methyltransferase activity"/>
    <property type="evidence" value="ECO:0007669"/>
    <property type="project" value="TreeGrafter"/>
</dbReference>
<comment type="similarity">
    <text evidence="5">Belongs to the class I-like SAM-binding methyltransferase superfamily. Cation-dependent O-methyltransferase family.</text>
</comment>
<sequence length="251" mass="29002">MDSFFFVKKKCLLSSDALHQYILETRVYPREHEELRSLRDISTQHHFGFITTPPEEGQLLSLLLKLMNAKKTIEIGVFMGYSLLTTALALPQDGKMIAIDPDKEAFEKGLPYIKKANVENKIEFIHSKALPILDKLLEENTEEGTFDFAFVDANKTSYREYHERLIRLIRVGGLIAYDNTLWYGTVANPNDTKVPHEVSEIRDYFINFNTFLASNPRIEISQISIGDGLTYILETSVYPRKHEELRRLRDV</sequence>